<keyword evidence="2" id="KW-1185">Reference proteome</keyword>
<organism evidence="1 2">
    <name type="scientific">Pectinatus haikarae</name>
    <dbReference type="NCBI Taxonomy" id="349096"/>
    <lineage>
        <taxon>Bacteria</taxon>
        <taxon>Bacillati</taxon>
        <taxon>Bacillota</taxon>
        <taxon>Negativicutes</taxon>
        <taxon>Selenomonadales</taxon>
        <taxon>Selenomonadaceae</taxon>
        <taxon>Pectinatus</taxon>
    </lineage>
</organism>
<evidence type="ECO:0000313" key="1">
    <source>
        <dbReference type="EMBL" id="MDQ0204681.1"/>
    </source>
</evidence>
<dbReference type="Proteomes" id="UP001239167">
    <property type="component" value="Unassembled WGS sequence"/>
</dbReference>
<dbReference type="InterPro" id="IPR013785">
    <property type="entry name" value="Aldolase_TIM"/>
</dbReference>
<protein>
    <submittedName>
        <fullName evidence="1">Biotin synthase-related radical SAM superfamily protein</fullName>
    </submittedName>
</protein>
<dbReference type="Gene3D" id="3.20.20.70">
    <property type="entry name" value="Aldolase class I"/>
    <property type="match status" value="1"/>
</dbReference>
<accession>A0ABT9YA20</accession>
<gene>
    <name evidence="1" type="ORF">J2S01_002413</name>
</gene>
<name>A0ABT9YA20_9FIRM</name>
<evidence type="ECO:0000313" key="2">
    <source>
        <dbReference type="Proteomes" id="UP001239167"/>
    </source>
</evidence>
<sequence length="389" mass="44662">MLKTDIQRRGIYYTHEALKKADPTVHQLAGTHIFGTRDGILTHRPEAFMLRDGTSVLTTPTPLEQNPYIIDLRNDKLTLVDGQNELEEIEYWTKPDFYDKTTKSGIPMNLIASARPQRIYIMPNRYCFFWSDKQNCLFCDIVNNLQKQKKELSMPTRLKPEDVEETISEALKQKGRFTAICLTSGSDFNGVNAFDRETDYYIEILKAVGKNFKTKKFPSQLIATAFNQDQLGRLYEQTGILSYTPDIEVLNERLFNWLCPGKAHWVGYKEWKKRLKEAVPIFGRGYVNTCIVAGIELAQPYGFKSEDEALKNVLEEAEDLAADGVNTVFTVWSPRPGSIIGNQKNASLEYYIRLASGLHALRKKYKLRLDHDDYRRCGNHPDSDLARIL</sequence>
<reference evidence="1 2" key="1">
    <citation type="submission" date="2023-07" db="EMBL/GenBank/DDBJ databases">
        <title>Genomic Encyclopedia of Type Strains, Phase IV (KMG-IV): sequencing the most valuable type-strain genomes for metagenomic binning, comparative biology and taxonomic classification.</title>
        <authorList>
            <person name="Goeker M."/>
        </authorList>
    </citation>
    <scope>NUCLEOTIDE SEQUENCE [LARGE SCALE GENOMIC DNA]</scope>
    <source>
        <strain evidence="1 2">DSM 16980</strain>
    </source>
</reference>
<proteinExistence type="predicted"/>
<dbReference type="EMBL" id="JAUSUE010000019">
    <property type="protein sequence ID" value="MDQ0204681.1"/>
    <property type="molecule type" value="Genomic_DNA"/>
</dbReference>
<comment type="caution">
    <text evidence="1">The sequence shown here is derived from an EMBL/GenBank/DDBJ whole genome shotgun (WGS) entry which is preliminary data.</text>
</comment>
<dbReference type="NCBIfam" id="NF045502">
    <property type="entry name" value="variant_rSAM"/>
    <property type="match status" value="1"/>
</dbReference>